<accession>A0A1M7N564</accession>
<evidence type="ECO:0000313" key="1">
    <source>
        <dbReference type="EMBL" id="SHM98616.1"/>
    </source>
</evidence>
<keyword evidence="2" id="KW-1185">Reference proteome</keyword>
<organism evidence="1 2">
    <name type="scientific">Flavobacterium chilense</name>
    <dbReference type="NCBI Taxonomy" id="946677"/>
    <lineage>
        <taxon>Bacteria</taxon>
        <taxon>Pseudomonadati</taxon>
        <taxon>Bacteroidota</taxon>
        <taxon>Flavobacteriia</taxon>
        <taxon>Flavobacteriales</taxon>
        <taxon>Flavobacteriaceae</taxon>
        <taxon>Flavobacterium</taxon>
    </lineage>
</organism>
<evidence type="ECO:0008006" key="3">
    <source>
        <dbReference type="Google" id="ProtNLM"/>
    </source>
</evidence>
<evidence type="ECO:0000313" key="2">
    <source>
        <dbReference type="Proteomes" id="UP000184028"/>
    </source>
</evidence>
<dbReference type="AlphaFoldDB" id="A0A1M7N564"/>
<protein>
    <recommendedName>
        <fullName evidence="3">Bacteriophage replication gene A protein (GPA)</fullName>
    </recommendedName>
</protein>
<dbReference type="Proteomes" id="UP000184028">
    <property type="component" value="Unassembled WGS sequence"/>
</dbReference>
<gene>
    <name evidence="1" type="ORF">SAMN05444484_1212</name>
</gene>
<dbReference type="EMBL" id="FRBT01000021">
    <property type="protein sequence ID" value="SHM98616.1"/>
    <property type="molecule type" value="Genomic_DNA"/>
</dbReference>
<reference evidence="2" key="1">
    <citation type="submission" date="2016-11" db="EMBL/GenBank/DDBJ databases">
        <authorList>
            <person name="Varghese N."/>
            <person name="Submissions S."/>
        </authorList>
    </citation>
    <scope>NUCLEOTIDE SEQUENCE [LARGE SCALE GENOMIC DNA]</scope>
    <source>
        <strain evidence="2">DSM 24724</strain>
    </source>
</reference>
<proteinExistence type="predicted"/>
<sequence>MKYENLKKFIISTKSSKSTIYRFYKKNEDLFLETKLSTGKRMFPVDHARYFDSEIMFDENKILRQENKSMRNLIDCLADKESFQHTFWQMDWSFFFTVAYKADRQKMSCFKQMHGLYDYLNEKYQDSTELRMFFTTEPFTNRKGFHNHFVLHIEDKKLHEKIINDIQEHFNYDRVDVSVYDRYKAGLFYMSKAGLNGEDWDFINNSTSIAEDEN</sequence>
<dbReference type="OrthoDB" id="1338396at2"/>
<name>A0A1M7N564_9FLAO</name>